<evidence type="ECO:0000313" key="2">
    <source>
        <dbReference type="Proteomes" id="UP000789901"/>
    </source>
</evidence>
<comment type="caution">
    <text evidence="1">The sequence shown here is derived from an EMBL/GenBank/DDBJ whole genome shotgun (WGS) entry which is preliminary data.</text>
</comment>
<sequence>NTIDNNIEYNILAHNESITGWIEVIEEIKPRNIHVLYARHFLLEGIFRETQDSIYRCFYLMEGPKLNHLLMHTSLQAHNVDLDIVELDPVVYDLAANYFDLKHKHKIYLQDEYKFINNTDAQIYNYVLYDVFFGGSVLSTLFSIKAFEQIKSKYFLYNISTANKASSSWTCSLIQGHNLLDFQIEYLPLLVLLQMI</sequence>
<name>A0ABN7VC49_GIGMA</name>
<dbReference type="InterPro" id="IPR029063">
    <property type="entry name" value="SAM-dependent_MTases_sf"/>
</dbReference>
<protein>
    <submittedName>
        <fullName evidence="1">42745_t:CDS:1</fullName>
    </submittedName>
</protein>
<proteinExistence type="predicted"/>
<organism evidence="1 2">
    <name type="scientific">Gigaspora margarita</name>
    <dbReference type="NCBI Taxonomy" id="4874"/>
    <lineage>
        <taxon>Eukaryota</taxon>
        <taxon>Fungi</taxon>
        <taxon>Fungi incertae sedis</taxon>
        <taxon>Mucoromycota</taxon>
        <taxon>Glomeromycotina</taxon>
        <taxon>Glomeromycetes</taxon>
        <taxon>Diversisporales</taxon>
        <taxon>Gigasporaceae</taxon>
        <taxon>Gigaspora</taxon>
    </lineage>
</organism>
<dbReference type="SUPFAM" id="SSF53335">
    <property type="entry name" value="S-adenosyl-L-methionine-dependent methyltransferases"/>
    <property type="match status" value="1"/>
</dbReference>
<dbReference type="Gene3D" id="3.40.50.150">
    <property type="entry name" value="Vaccinia Virus protein VP39"/>
    <property type="match status" value="1"/>
</dbReference>
<dbReference type="EMBL" id="CAJVQB010012288">
    <property type="protein sequence ID" value="CAG8754358.1"/>
    <property type="molecule type" value="Genomic_DNA"/>
</dbReference>
<reference evidence="1 2" key="1">
    <citation type="submission" date="2021-06" db="EMBL/GenBank/DDBJ databases">
        <authorList>
            <person name="Kallberg Y."/>
            <person name="Tangrot J."/>
            <person name="Rosling A."/>
        </authorList>
    </citation>
    <scope>NUCLEOTIDE SEQUENCE [LARGE SCALE GENOMIC DNA]</scope>
    <source>
        <strain evidence="1 2">120-4 pot B 10/14</strain>
    </source>
</reference>
<feature type="non-terminal residue" evidence="1">
    <location>
        <position position="1"/>
    </location>
</feature>
<dbReference type="Proteomes" id="UP000789901">
    <property type="component" value="Unassembled WGS sequence"/>
</dbReference>
<gene>
    <name evidence="1" type="ORF">GMARGA_LOCUS16756</name>
</gene>
<evidence type="ECO:0000313" key="1">
    <source>
        <dbReference type="EMBL" id="CAG8754358.1"/>
    </source>
</evidence>
<accession>A0ABN7VC49</accession>
<keyword evidence="2" id="KW-1185">Reference proteome</keyword>